<keyword evidence="1" id="KW-0812">Transmembrane</keyword>
<evidence type="ECO:0000313" key="2">
    <source>
        <dbReference type="EMBL" id="KAJ7193230.1"/>
    </source>
</evidence>
<dbReference type="Proteomes" id="UP001219525">
    <property type="component" value="Unassembled WGS sequence"/>
</dbReference>
<accession>A0AAD6UYP7</accession>
<feature type="transmembrane region" description="Helical" evidence="1">
    <location>
        <begin position="6"/>
        <end position="24"/>
    </location>
</feature>
<keyword evidence="1" id="KW-1133">Transmembrane helix</keyword>
<dbReference type="AlphaFoldDB" id="A0AAD6UYP7"/>
<organism evidence="2 3">
    <name type="scientific">Mycena pura</name>
    <dbReference type="NCBI Taxonomy" id="153505"/>
    <lineage>
        <taxon>Eukaryota</taxon>
        <taxon>Fungi</taxon>
        <taxon>Dikarya</taxon>
        <taxon>Basidiomycota</taxon>
        <taxon>Agaricomycotina</taxon>
        <taxon>Agaricomycetes</taxon>
        <taxon>Agaricomycetidae</taxon>
        <taxon>Agaricales</taxon>
        <taxon>Marasmiineae</taxon>
        <taxon>Mycenaceae</taxon>
        <taxon>Mycena</taxon>
    </lineage>
</organism>
<evidence type="ECO:0000313" key="3">
    <source>
        <dbReference type="Proteomes" id="UP001219525"/>
    </source>
</evidence>
<name>A0AAD6UYP7_9AGAR</name>
<keyword evidence="1" id="KW-0472">Membrane</keyword>
<sequence length="404" mass="45253">MLALPAATALDFFFFCVSGFLFFYSMDRTHTCARSEALYSAALRRALCGSGVHSAVACTCMSYPALVMVLHPGCLAPGFDDGEKRCLKCLYRGLFGCAPPVSGARTRVCLMLTPCTRRWNTDTPLGGARCTLHRGVRVRVTAHLAAVCGESGSPLIMVVHASRTQRLHLANNSVWMGVTTLLVTCRIAPACDADGRTIIVHPVEFQCIIELRNESRAVNSRVHLVHTYYLCDKPSRRSGLTSKFPLVKAYHVTGFAARRPYRFIHFLDWPVGSGPWNIPRKVPTGIWAIWWCLGHPNRAVFAYYVEVLNPALSIRNRNRIWHTHTTIYGAYGYLPHNRNRKPLLGHWLQAHEELYCSMGSSLRFHISHLLRRGLSIWLFVPFRVEASRSGTGSTGQTDPPELRT</sequence>
<comment type="caution">
    <text evidence="2">The sequence shown here is derived from an EMBL/GenBank/DDBJ whole genome shotgun (WGS) entry which is preliminary data.</text>
</comment>
<keyword evidence="3" id="KW-1185">Reference proteome</keyword>
<evidence type="ECO:0000256" key="1">
    <source>
        <dbReference type="SAM" id="Phobius"/>
    </source>
</evidence>
<reference evidence="2" key="1">
    <citation type="submission" date="2023-03" db="EMBL/GenBank/DDBJ databases">
        <title>Massive genome expansion in bonnet fungi (Mycena s.s.) driven by repeated elements and novel gene families across ecological guilds.</title>
        <authorList>
            <consortium name="Lawrence Berkeley National Laboratory"/>
            <person name="Harder C.B."/>
            <person name="Miyauchi S."/>
            <person name="Viragh M."/>
            <person name="Kuo A."/>
            <person name="Thoen E."/>
            <person name="Andreopoulos B."/>
            <person name="Lu D."/>
            <person name="Skrede I."/>
            <person name="Drula E."/>
            <person name="Henrissat B."/>
            <person name="Morin E."/>
            <person name="Kohler A."/>
            <person name="Barry K."/>
            <person name="LaButti K."/>
            <person name="Morin E."/>
            <person name="Salamov A."/>
            <person name="Lipzen A."/>
            <person name="Mereny Z."/>
            <person name="Hegedus B."/>
            <person name="Baldrian P."/>
            <person name="Stursova M."/>
            <person name="Weitz H."/>
            <person name="Taylor A."/>
            <person name="Grigoriev I.V."/>
            <person name="Nagy L.G."/>
            <person name="Martin F."/>
            <person name="Kauserud H."/>
        </authorList>
    </citation>
    <scope>NUCLEOTIDE SEQUENCE</scope>
    <source>
        <strain evidence="2">9144</strain>
    </source>
</reference>
<protein>
    <submittedName>
        <fullName evidence="2">Uncharacterized protein</fullName>
    </submittedName>
</protein>
<dbReference type="EMBL" id="JARJCW010000110">
    <property type="protein sequence ID" value="KAJ7193230.1"/>
    <property type="molecule type" value="Genomic_DNA"/>
</dbReference>
<proteinExistence type="predicted"/>
<gene>
    <name evidence="2" type="ORF">GGX14DRAFT_405666</name>
</gene>